<dbReference type="AlphaFoldDB" id="A0A7T7CB85"/>
<reference evidence="2 3" key="1">
    <citation type="submission" date="2020-06" db="EMBL/GenBank/DDBJ databases">
        <title>Genomic analysis of Salicibibacter sp. NKC5-3.</title>
        <authorList>
            <person name="Oh Y.J."/>
        </authorList>
    </citation>
    <scope>NUCLEOTIDE SEQUENCE [LARGE SCALE GENOMIC DNA]</scope>
    <source>
        <strain evidence="2 3">NKC5-3</strain>
    </source>
</reference>
<name>A0A7T7CB85_9BACI</name>
<dbReference type="EMBL" id="CP054705">
    <property type="protein sequence ID" value="QQK75704.1"/>
    <property type="molecule type" value="Genomic_DNA"/>
</dbReference>
<organism evidence="2 3">
    <name type="scientific">Salicibibacter cibarius</name>
    <dbReference type="NCBI Taxonomy" id="2743000"/>
    <lineage>
        <taxon>Bacteria</taxon>
        <taxon>Bacillati</taxon>
        <taxon>Bacillota</taxon>
        <taxon>Bacilli</taxon>
        <taxon>Bacillales</taxon>
        <taxon>Bacillaceae</taxon>
        <taxon>Salicibibacter</taxon>
    </lineage>
</organism>
<dbReference type="SUPFAM" id="SSF53448">
    <property type="entry name" value="Nucleotide-diphospho-sugar transferases"/>
    <property type="match status" value="1"/>
</dbReference>
<feature type="domain" description="Glycosyltransferase 2-like" evidence="1">
    <location>
        <begin position="201"/>
        <end position="308"/>
    </location>
</feature>
<evidence type="ECO:0000313" key="2">
    <source>
        <dbReference type="EMBL" id="QQK75704.1"/>
    </source>
</evidence>
<dbReference type="CDD" id="cd00761">
    <property type="entry name" value="Glyco_tranf_GTA_type"/>
    <property type="match status" value="1"/>
</dbReference>
<dbReference type="Pfam" id="PF00535">
    <property type="entry name" value="Glycos_transf_2"/>
    <property type="match status" value="1"/>
</dbReference>
<dbReference type="Proteomes" id="UP000595823">
    <property type="component" value="Chromosome"/>
</dbReference>
<dbReference type="RefSeq" id="WP_200128338.1">
    <property type="nucleotide sequence ID" value="NZ_CP054705.1"/>
</dbReference>
<dbReference type="GO" id="GO:0016740">
    <property type="term" value="F:transferase activity"/>
    <property type="evidence" value="ECO:0007669"/>
    <property type="project" value="UniProtKB-KW"/>
</dbReference>
<protein>
    <submittedName>
        <fullName evidence="2">Glycosyltransferase</fullName>
    </submittedName>
</protein>
<dbReference type="PANTHER" id="PTHR43685:SF2">
    <property type="entry name" value="GLYCOSYLTRANSFERASE 2-LIKE DOMAIN-CONTAINING PROTEIN"/>
    <property type="match status" value="1"/>
</dbReference>
<proteinExistence type="predicted"/>
<dbReference type="InterPro" id="IPR029044">
    <property type="entry name" value="Nucleotide-diphossugar_trans"/>
</dbReference>
<dbReference type="InterPro" id="IPR001173">
    <property type="entry name" value="Glyco_trans_2-like"/>
</dbReference>
<sequence length="431" mass="49839">MKDITVVLLDYPDDKTLQAAVHSLKKIRHRVKTMGIVHRPNVSIPPLKEFEKRIWTTTIQDHDPGTTLNETFKKIQSTYVLVLKDREFLSPTLDPSTLHLTHDQSVMTHARNVRNIRIREPFFIKTETMKNKRFYALHHLPFREALLPFWLHTIDEKLVFAREDTCVETPTKGSSKDQLEKVHLLQKLNADVPVPQSPTLSVLIPCFNMDAYVGKAISSVFFQHTEPDQLFVIDDGSDDQSLAEIEKWHGISGMEVISKENEGKARALNRALAHVKTDFIMELDADDWLDPDALSTIKRNLQHLPENVSLLYGNFRRWKQRDGGDILYKTIAKGRPVRTRQQLLAYHFPLGPRIYRTKDLKAAGGFPVVSFADGRLYEDVSILLELITDTRFSYQNFTVYNIREHAKSITKQHQDKWQAFKKHLGDRPSFH</sequence>
<gene>
    <name evidence="2" type="ORF">HUG15_09095</name>
</gene>
<keyword evidence="3" id="KW-1185">Reference proteome</keyword>
<dbReference type="PANTHER" id="PTHR43685">
    <property type="entry name" value="GLYCOSYLTRANSFERASE"/>
    <property type="match status" value="1"/>
</dbReference>
<dbReference type="KEGG" id="scia:HUG15_09095"/>
<evidence type="ECO:0000259" key="1">
    <source>
        <dbReference type="Pfam" id="PF00535"/>
    </source>
</evidence>
<dbReference type="InterPro" id="IPR050834">
    <property type="entry name" value="Glycosyltransf_2"/>
</dbReference>
<keyword evidence="2" id="KW-0808">Transferase</keyword>
<evidence type="ECO:0000313" key="3">
    <source>
        <dbReference type="Proteomes" id="UP000595823"/>
    </source>
</evidence>
<dbReference type="Gene3D" id="3.90.550.10">
    <property type="entry name" value="Spore Coat Polysaccharide Biosynthesis Protein SpsA, Chain A"/>
    <property type="match status" value="1"/>
</dbReference>
<accession>A0A7T7CB85</accession>